<accession>A0A498PVF3</accession>
<dbReference type="AlphaFoldDB" id="A0A498PVF3"/>
<name>A0A498PVF3_9MYCO</name>
<evidence type="ECO:0000313" key="1">
    <source>
        <dbReference type="EMBL" id="VBA36165.1"/>
    </source>
</evidence>
<organism evidence="1 2">
    <name type="scientific">Mycobacterium attenuatum</name>
    <dbReference type="NCBI Taxonomy" id="2341086"/>
    <lineage>
        <taxon>Bacteria</taxon>
        <taxon>Bacillati</taxon>
        <taxon>Actinomycetota</taxon>
        <taxon>Actinomycetes</taxon>
        <taxon>Mycobacteriales</taxon>
        <taxon>Mycobacteriaceae</taxon>
        <taxon>Mycobacterium</taxon>
    </lineage>
</organism>
<keyword evidence="2" id="KW-1185">Reference proteome</keyword>
<reference evidence="1 2" key="1">
    <citation type="submission" date="2018-09" db="EMBL/GenBank/DDBJ databases">
        <authorList>
            <person name="Tagini F."/>
        </authorList>
    </citation>
    <scope>NUCLEOTIDE SEQUENCE [LARGE SCALE GENOMIC DNA]</scope>
    <source>
        <strain evidence="1 2">MK136</strain>
    </source>
</reference>
<dbReference type="EMBL" id="UPHP01000034">
    <property type="protein sequence ID" value="VBA36165.1"/>
    <property type="molecule type" value="Genomic_DNA"/>
</dbReference>
<sequence>MWSGSGPTTVAVWMRASGRRPSLAAASLVVTNTAALPSDSGDELPGVID</sequence>
<dbReference type="Proteomes" id="UP000273307">
    <property type="component" value="Unassembled WGS sequence"/>
</dbReference>
<gene>
    <name evidence="1" type="ORF">LAUMK136_01280</name>
</gene>
<evidence type="ECO:0000313" key="2">
    <source>
        <dbReference type="Proteomes" id="UP000273307"/>
    </source>
</evidence>
<protein>
    <submittedName>
        <fullName evidence="1">Uncharacterized protein</fullName>
    </submittedName>
</protein>
<proteinExistence type="predicted"/>